<proteinExistence type="predicted"/>
<dbReference type="PANTHER" id="PTHR33112">
    <property type="entry name" value="DOMAIN PROTEIN, PUTATIVE-RELATED"/>
    <property type="match status" value="1"/>
</dbReference>
<organism evidence="2 3">
    <name type="scientific">Phyllosticta capitalensis</name>
    <dbReference type="NCBI Taxonomy" id="121624"/>
    <lineage>
        <taxon>Eukaryota</taxon>
        <taxon>Fungi</taxon>
        <taxon>Dikarya</taxon>
        <taxon>Ascomycota</taxon>
        <taxon>Pezizomycotina</taxon>
        <taxon>Dothideomycetes</taxon>
        <taxon>Dothideomycetes incertae sedis</taxon>
        <taxon>Botryosphaeriales</taxon>
        <taxon>Phyllostictaceae</taxon>
        <taxon>Phyllosticta</taxon>
    </lineage>
</organism>
<name>A0ABR1YPG8_9PEZI</name>
<gene>
    <name evidence="2" type="ORF">HDK90DRAFT_413847</name>
</gene>
<feature type="domain" description="Heterokaryon incompatibility" evidence="1">
    <location>
        <begin position="60"/>
        <end position="212"/>
    </location>
</feature>
<keyword evidence="3" id="KW-1185">Reference proteome</keyword>
<evidence type="ECO:0000313" key="2">
    <source>
        <dbReference type="EMBL" id="KAK8235091.1"/>
    </source>
</evidence>
<dbReference type="Pfam" id="PF06985">
    <property type="entry name" value="HET"/>
    <property type="match status" value="1"/>
</dbReference>
<dbReference type="InterPro" id="IPR010730">
    <property type="entry name" value="HET"/>
</dbReference>
<accession>A0ABR1YPG8</accession>
<sequence>MGQSMKWAQGQIENCLYRHNLCHTRGDALANPTRLIDVASGGTGVKLRDCTSLPGSSLDYAALSYCWGDYEPKCMTTRNTIQRNLDYISWDLLPQTFRDAINFTRGLGLKYLWIDSICIIQKDNDDWCREAGKMFSVYKGAKVTLVALHGANSTAGLRETTIKEESWVVANLQIGQSIIPLCIRSHHYLANPDKGYFSGRLPLVNRAWTYQERIISPRTLFFDQGEVIYQCASEIRCECGKSIQSHGSSAASDAQSTSAIQRKWKSYFASNYSHLKVTNPRDRLAAIAAIAEQYQQIRPESRYLAGLWSDSLLEDLIWKLDVASKGMRVPFCFRMDIGRPYNLQTWSWASFQGTIDFFSLMNTEPLAQVVEANCVYAKENRFGVLEESKLVLRSRMLTCIMDGGRLYEPSGPRFGVPARMLTEWSLDIDCVQDCSQAQAVCLFQVLRAHLDRVFCLVLRLEDSSVEPHILSRLGVMSYRTSQRYHRTQDDLLLHRRFAHVGTMEEIEIR</sequence>
<evidence type="ECO:0000313" key="3">
    <source>
        <dbReference type="Proteomes" id="UP001492380"/>
    </source>
</evidence>
<dbReference type="Proteomes" id="UP001492380">
    <property type="component" value="Unassembled WGS sequence"/>
</dbReference>
<comment type="caution">
    <text evidence="2">The sequence shown here is derived from an EMBL/GenBank/DDBJ whole genome shotgun (WGS) entry which is preliminary data.</text>
</comment>
<dbReference type="EMBL" id="JBBWRZ010000005">
    <property type="protein sequence ID" value="KAK8235091.1"/>
    <property type="molecule type" value="Genomic_DNA"/>
</dbReference>
<protein>
    <submittedName>
        <fullName evidence="2">Heterokaryon incompatibility protein-domain-containing protein</fullName>
    </submittedName>
</protein>
<reference evidence="2 3" key="1">
    <citation type="submission" date="2024-04" db="EMBL/GenBank/DDBJ databases">
        <title>Phyllosticta paracitricarpa is synonymous to the EU quarantine fungus P. citricarpa based on phylogenomic analyses.</title>
        <authorList>
            <consortium name="Lawrence Berkeley National Laboratory"/>
            <person name="Van Ingen-Buijs V.A."/>
            <person name="Van Westerhoven A.C."/>
            <person name="Haridas S."/>
            <person name="Skiadas P."/>
            <person name="Martin F."/>
            <person name="Groenewald J.Z."/>
            <person name="Crous P.W."/>
            <person name="Seidl M.F."/>
        </authorList>
    </citation>
    <scope>NUCLEOTIDE SEQUENCE [LARGE SCALE GENOMIC DNA]</scope>
    <source>
        <strain evidence="2 3">CBS 123374</strain>
    </source>
</reference>
<dbReference type="PANTHER" id="PTHR33112:SF9">
    <property type="entry name" value="HETEROKARYON INCOMPATIBILITY DOMAIN-CONTAINING PROTEIN"/>
    <property type="match status" value="1"/>
</dbReference>
<evidence type="ECO:0000259" key="1">
    <source>
        <dbReference type="Pfam" id="PF06985"/>
    </source>
</evidence>